<dbReference type="GO" id="GO:0005524">
    <property type="term" value="F:ATP binding"/>
    <property type="evidence" value="ECO:0007669"/>
    <property type="project" value="UniProtKB-UniRule"/>
</dbReference>
<proteinExistence type="predicted"/>
<dbReference type="Pfam" id="PF00289">
    <property type="entry name" value="Biotin_carb_N"/>
    <property type="match status" value="1"/>
</dbReference>
<dbReference type="SUPFAM" id="SSF51246">
    <property type="entry name" value="Rudiment single hybrid motif"/>
    <property type="match status" value="1"/>
</dbReference>
<accession>A0A9D1TQ57</accession>
<dbReference type="PANTHER" id="PTHR48095">
    <property type="entry name" value="PYRUVATE CARBOXYLASE SUBUNIT A"/>
    <property type="match status" value="1"/>
</dbReference>
<evidence type="ECO:0000256" key="5">
    <source>
        <dbReference type="ARBA" id="ARBA00022840"/>
    </source>
</evidence>
<comment type="function">
    <text evidence="1">This protein is a component of the acetyl coenzyme A carboxylase complex; first, biotin carboxylase catalyzes the carboxylation of the carrier protein and then the transcarboxylase transfers the carboxyl group to form malonyl-CoA.</text>
</comment>
<name>A0A9D1TQ57_9BACT</name>
<gene>
    <name evidence="11" type="ORF">H9894_09485</name>
</gene>
<dbReference type="SUPFAM" id="SSF52440">
    <property type="entry name" value="PreATP-grasp domain"/>
    <property type="match status" value="1"/>
</dbReference>
<dbReference type="EC" id="6.3.4.14" evidence="2"/>
<evidence type="ECO:0000259" key="10">
    <source>
        <dbReference type="PROSITE" id="PS50979"/>
    </source>
</evidence>
<evidence type="ECO:0000256" key="4">
    <source>
        <dbReference type="ARBA" id="ARBA00022741"/>
    </source>
</evidence>
<dbReference type="EMBL" id="DXHV01000079">
    <property type="protein sequence ID" value="HIW01400.1"/>
    <property type="molecule type" value="Genomic_DNA"/>
</dbReference>
<dbReference type="InterPro" id="IPR005479">
    <property type="entry name" value="CPAse_ATP-bd"/>
</dbReference>
<dbReference type="PROSITE" id="PS00867">
    <property type="entry name" value="CPSASE_2"/>
    <property type="match status" value="1"/>
</dbReference>
<dbReference type="PANTHER" id="PTHR48095:SF2">
    <property type="entry name" value="BIOTIN CARBOXYLASE, CHLOROPLASTIC"/>
    <property type="match status" value="1"/>
</dbReference>
<feature type="domain" description="ATP-grasp" evidence="9">
    <location>
        <begin position="131"/>
        <end position="351"/>
    </location>
</feature>
<evidence type="ECO:0000313" key="11">
    <source>
        <dbReference type="EMBL" id="HIW01400.1"/>
    </source>
</evidence>
<dbReference type="InterPro" id="IPR005482">
    <property type="entry name" value="Biotin_COase_C"/>
</dbReference>
<dbReference type="InterPro" id="IPR016185">
    <property type="entry name" value="PreATP-grasp_dom_sf"/>
</dbReference>
<dbReference type="InterPro" id="IPR011761">
    <property type="entry name" value="ATP-grasp"/>
</dbReference>
<protein>
    <recommendedName>
        <fullName evidence="2">biotin carboxylase</fullName>
        <ecNumber evidence="2">6.3.4.14</ecNumber>
    </recommendedName>
</protein>
<keyword evidence="4 8" id="KW-0547">Nucleotide-binding</keyword>
<dbReference type="Gene3D" id="3.30.1490.20">
    <property type="entry name" value="ATP-grasp fold, A domain"/>
    <property type="match status" value="1"/>
</dbReference>
<dbReference type="InterPro" id="IPR005481">
    <property type="entry name" value="BC-like_N"/>
</dbReference>
<dbReference type="Pfam" id="PF02786">
    <property type="entry name" value="CPSase_L_D2"/>
    <property type="match status" value="1"/>
</dbReference>
<dbReference type="GO" id="GO:0046872">
    <property type="term" value="F:metal ion binding"/>
    <property type="evidence" value="ECO:0007669"/>
    <property type="project" value="InterPro"/>
</dbReference>
<dbReference type="GO" id="GO:0004075">
    <property type="term" value="F:biotin carboxylase activity"/>
    <property type="evidence" value="ECO:0007669"/>
    <property type="project" value="UniProtKB-EC"/>
</dbReference>
<organism evidence="11 12">
    <name type="scientific">Candidatus Desulfovibrio intestinipullorum</name>
    <dbReference type="NCBI Taxonomy" id="2838536"/>
    <lineage>
        <taxon>Bacteria</taxon>
        <taxon>Pseudomonadati</taxon>
        <taxon>Thermodesulfobacteriota</taxon>
        <taxon>Desulfovibrionia</taxon>
        <taxon>Desulfovibrionales</taxon>
        <taxon>Desulfovibrionaceae</taxon>
        <taxon>Desulfovibrio</taxon>
    </lineage>
</organism>
<dbReference type="SUPFAM" id="SSF56059">
    <property type="entry name" value="Glutathione synthetase ATP-binding domain-like"/>
    <property type="match status" value="1"/>
</dbReference>
<comment type="caution">
    <text evidence="11">The sequence shown here is derived from an EMBL/GenBank/DDBJ whole genome shotgun (WGS) entry which is preliminary data.</text>
</comment>
<dbReference type="SMART" id="SM00878">
    <property type="entry name" value="Biotin_carb_C"/>
    <property type="match status" value="1"/>
</dbReference>
<dbReference type="InterPro" id="IPR051602">
    <property type="entry name" value="ACC_Biotin_Carboxylase"/>
</dbReference>
<dbReference type="InterPro" id="IPR011764">
    <property type="entry name" value="Biotin_carboxylation_dom"/>
</dbReference>
<comment type="catalytic activity">
    <reaction evidence="7">
        <text>N(6)-biotinyl-L-lysyl-[protein] + hydrogencarbonate + ATP = N(6)-carboxybiotinyl-L-lysyl-[protein] + ADP + phosphate + H(+)</text>
        <dbReference type="Rhea" id="RHEA:13501"/>
        <dbReference type="Rhea" id="RHEA-COMP:10505"/>
        <dbReference type="Rhea" id="RHEA-COMP:10506"/>
        <dbReference type="ChEBI" id="CHEBI:15378"/>
        <dbReference type="ChEBI" id="CHEBI:17544"/>
        <dbReference type="ChEBI" id="CHEBI:30616"/>
        <dbReference type="ChEBI" id="CHEBI:43474"/>
        <dbReference type="ChEBI" id="CHEBI:83144"/>
        <dbReference type="ChEBI" id="CHEBI:83145"/>
        <dbReference type="ChEBI" id="CHEBI:456216"/>
        <dbReference type="EC" id="6.3.4.14"/>
    </reaction>
</comment>
<feature type="domain" description="Biotin carboxylation" evidence="10">
    <location>
        <begin position="10"/>
        <end position="477"/>
    </location>
</feature>
<evidence type="ECO:0000256" key="6">
    <source>
        <dbReference type="ARBA" id="ARBA00023267"/>
    </source>
</evidence>
<dbReference type="Gene3D" id="3.40.50.20">
    <property type="match status" value="1"/>
</dbReference>
<dbReference type="Pfam" id="PF02785">
    <property type="entry name" value="Biotin_carb_C"/>
    <property type="match status" value="1"/>
</dbReference>
<keyword evidence="6" id="KW-0092">Biotin</keyword>
<evidence type="ECO:0000313" key="12">
    <source>
        <dbReference type="Proteomes" id="UP000886752"/>
    </source>
</evidence>
<evidence type="ECO:0000256" key="8">
    <source>
        <dbReference type="PROSITE-ProRule" id="PRU00409"/>
    </source>
</evidence>
<evidence type="ECO:0000256" key="1">
    <source>
        <dbReference type="ARBA" id="ARBA00003761"/>
    </source>
</evidence>
<dbReference type="AlphaFoldDB" id="A0A9D1TQ57"/>
<reference evidence="11" key="1">
    <citation type="journal article" date="2021" name="PeerJ">
        <title>Extensive microbial diversity within the chicken gut microbiome revealed by metagenomics and culture.</title>
        <authorList>
            <person name="Gilroy R."/>
            <person name="Ravi A."/>
            <person name="Getino M."/>
            <person name="Pursley I."/>
            <person name="Horton D.L."/>
            <person name="Alikhan N.F."/>
            <person name="Baker D."/>
            <person name="Gharbi K."/>
            <person name="Hall N."/>
            <person name="Watson M."/>
            <person name="Adriaenssens E.M."/>
            <person name="Foster-Nyarko E."/>
            <person name="Jarju S."/>
            <person name="Secka A."/>
            <person name="Antonio M."/>
            <person name="Oren A."/>
            <person name="Chaudhuri R.R."/>
            <person name="La Ragione R."/>
            <person name="Hildebrand F."/>
            <person name="Pallen M.J."/>
        </authorList>
    </citation>
    <scope>NUCLEOTIDE SEQUENCE</scope>
    <source>
        <strain evidence="11">ChiHecec2B26-446</strain>
    </source>
</reference>
<evidence type="ECO:0000256" key="3">
    <source>
        <dbReference type="ARBA" id="ARBA00022598"/>
    </source>
</evidence>
<keyword evidence="3" id="KW-0436">Ligase</keyword>
<evidence type="ECO:0000256" key="7">
    <source>
        <dbReference type="ARBA" id="ARBA00048600"/>
    </source>
</evidence>
<dbReference type="InterPro" id="IPR013815">
    <property type="entry name" value="ATP_grasp_subdomain_1"/>
</dbReference>
<keyword evidence="5 8" id="KW-0067">ATP-binding</keyword>
<dbReference type="InterPro" id="IPR011054">
    <property type="entry name" value="Rudment_hybrid_motif"/>
</dbReference>
<dbReference type="PROSITE" id="PS50975">
    <property type="entry name" value="ATP_GRASP"/>
    <property type="match status" value="1"/>
</dbReference>
<evidence type="ECO:0000259" key="9">
    <source>
        <dbReference type="PROSITE" id="PS50975"/>
    </source>
</evidence>
<evidence type="ECO:0000256" key="2">
    <source>
        <dbReference type="ARBA" id="ARBA00013263"/>
    </source>
</evidence>
<dbReference type="PROSITE" id="PS50979">
    <property type="entry name" value="BC"/>
    <property type="match status" value="1"/>
</dbReference>
<dbReference type="Gene3D" id="3.30.470.20">
    <property type="entry name" value="ATP-grasp fold, B domain"/>
    <property type="match status" value="1"/>
</dbReference>
<reference evidence="11" key="2">
    <citation type="submission" date="2021-04" db="EMBL/GenBank/DDBJ databases">
        <authorList>
            <person name="Gilroy R."/>
        </authorList>
    </citation>
    <scope>NUCLEOTIDE SEQUENCE</scope>
    <source>
        <strain evidence="11">ChiHecec2B26-446</strain>
    </source>
</reference>
<sequence>METPSETSLHDHRVLVGNRGEIAIRIMQACCKLGIPFTAIYTPEDRESAHVRFALDHGKEHALYRVSSYHDANELMAVADISGCTSVHPGYGFFAEDFRFARRVTKRDRKMIFLGPSWKIIRELGDKINTKRLARSLGVPTVPGSDRPIYDEMEAENIAEDVFDFQLQQGIEHPLVLIKASAGGGGMGIEEVDDIDQFRSVYRRIRNYAARQFKDEGVLIEQRVTDFNHLEVQIIGDRSGKNPVHFGTRNCSIQSTGRQKRLEVAPGFDPTVNEYSFDSDKVLESIVQYSLTMAREVGYDSVGTWEWIVTRKGDPFLMEVNTRIQVENGVSARIARIRGRDDVDLIAEQIRTGLGEPLGYTQEDITFDGVALEYRLIAEAPDNNFTPWVGTIDRLRWKEHPWLSVYTQVPKTAYSIPTEFDPNLALAIVWAPDLNELKARGLTFLNELVLQGHNAAGEPMENNIAYLKEKTGQILKF</sequence>
<dbReference type="Proteomes" id="UP000886752">
    <property type="component" value="Unassembled WGS sequence"/>
</dbReference>